<dbReference type="EC" id="2.7.13.3" evidence="2"/>
<evidence type="ECO:0000313" key="13">
    <source>
        <dbReference type="Proteomes" id="UP001596161"/>
    </source>
</evidence>
<dbReference type="Gene3D" id="3.30.450.20">
    <property type="entry name" value="PAS domain"/>
    <property type="match status" value="1"/>
</dbReference>
<comment type="caution">
    <text evidence="12">The sequence shown here is derived from an EMBL/GenBank/DDBJ whole genome shotgun (WGS) entry which is preliminary data.</text>
</comment>
<gene>
    <name evidence="12" type="ORF">ACFPIB_12860</name>
</gene>
<feature type="coiled-coil region" evidence="9">
    <location>
        <begin position="392"/>
        <end position="459"/>
    </location>
</feature>
<dbReference type="PROSITE" id="PS50113">
    <property type="entry name" value="PAC"/>
    <property type="match status" value="1"/>
</dbReference>
<dbReference type="CDD" id="cd00130">
    <property type="entry name" value="PAS"/>
    <property type="match status" value="1"/>
</dbReference>
<dbReference type="InterPro" id="IPR024096">
    <property type="entry name" value="NO_sig/Golgi_transp_ligand-bd"/>
</dbReference>
<sequence length="460" mass="52415">MSQKENISNLKKRLKTLEDEYAELQKAQTFSLVGDTVMVPKKFKSLFDQAQKTVGEYFSHLKMDPTHGSIEINEQRYVLVRASALAHDFLTTIQEMYADRGEVEALNIGKNFLFDIAHLIGKNDAVNFHSKMNLQDPIAKLAAGPVHFAYSGWAFVDILPQSKPSPDENFYLIYRHPYSFEADSWLQAGKKSKTPVCSMNAGYSSGWSEESFGIPLTAVEVTCRAKGDEHCTFIMSPPHKIEKHLERFTKKVSKEHDKKATYDIPTYFERKKIEEQLALYALIVESSDDAIYSVSMDDEILSWNRGAQKVFGYTEKEVVGKKRSILIPEDRREEELELQARIKSGEAIRQFETQRLHKKGNLIEISITVSPVTDSKGNIIAASVIGHDISKRKRAENALKDLNNSLEKLVQERTSDLQRAYDELETRVTFRNLELEKTNKANLAKIEELEKQLASLQAKK</sequence>
<protein>
    <recommendedName>
        <fullName evidence="2">histidine kinase</fullName>
        <ecNumber evidence="2">2.7.13.3</ecNumber>
    </recommendedName>
</protein>
<dbReference type="PROSITE" id="PS50112">
    <property type="entry name" value="PAS"/>
    <property type="match status" value="1"/>
</dbReference>
<dbReference type="SMART" id="SM00091">
    <property type="entry name" value="PAS"/>
    <property type="match status" value="1"/>
</dbReference>
<dbReference type="NCBIfam" id="TIGR00229">
    <property type="entry name" value="sensory_box"/>
    <property type="match status" value="1"/>
</dbReference>
<dbReference type="EMBL" id="JBHSKT010000007">
    <property type="protein sequence ID" value="MFC5271508.1"/>
    <property type="molecule type" value="Genomic_DNA"/>
</dbReference>
<evidence type="ECO:0000256" key="8">
    <source>
        <dbReference type="ARBA" id="ARBA00023026"/>
    </source>
</evidence>
<keyword evidence="7" id="KW-0067">ATP-binding</keyword>
<dbReference type="SUPFAM" id="SSF111126">
    <property type="entry name" value="Ligand-binding domain in the NO signalling and Golgi transport"/>
    <property type="match status" value="1"/>
</dbReference>
<dbReference type="PANTHER" id="PTHR41523">
    <property type="entry name" value="TWO-COMPONENT SYSTEM SENSOR PROTEIN"/>
    <property type="match status" value="1"/>
</dbReference>
<reference evidence="13" key="1">
    <citation type="journal article" date="2019" name="Int. J. Syst. Evol. Microbiol.">
        <title>The Global Catalogue of Microorganisms (GCM) 10K type strain sequencing project: providing services to taxonomists for standard genome sequencing and annotation.</title>
        <authorList>
            <consortium name="The Broad Institute Genomics Platform"/>
            <consortium name="The Broad Institute Genome Sequencing Center for Infectious Disease"/>
            <person name="Wu L."/>
            <person name="Ma J."/>
        </authorList>
    </citation>
    <scope>NUCLEOTIDE SEQUENCE [LARGE SCALE GENOMIC DNA]</scope>
    <source>
        <strain evidence="13">KACC 12602</strain>
    </source>
</reference>
<dbReference type="InterPro" id="IPR035965">
    <property type="entry name" value="PAS-like_dom_sf"/>
</dbReference>
<organism evidence="12 13">
    <name type="scientific">Adhaeribacter terreus</name>
    <dbReference type="NCBI Taxonomy" id="529703"/>
    <lineage>
        <taxon>Bacteria</taxon>
        <taxon>Pseudomonadati</taxon>
        <taxon>Bacteroidota</taxon>
        <taxon>Cytophagia</taxon>
        <taxon>Cytophagales</taxon>
        <taxon>Hymenobacteraceae</taxon>
        <taxon>Adhaeribacter</taxon>
    </lineage>
</organism>
<dbReference type="Proteomes" id="UP001596161">
    <property type="component" value="Unassembled WGS sequence"/>
</dbReference>
<dbReference type="RefSeq" id="WP_378017867.1">
    <property type="nucleotide sequence ID" value="NZ_JBHSKT010000007.1"/>
</dbReference>
<evidence type="ECO:0000256" key="5">
    <source>
        <dbReference type="ARBA" id="ARBA00022741"/>
    </source>
</evidence>
<feature type="domain" description="PAC" evidence="11">
    <location>
        <begin position="349"/>
        <end position="401"/>
    </location>
</feature>
<evidence type="ECO:0000256" key="7">
    <source>
        <dbReference type="ARBA" id="ARBA00022840"/>
    </source>
</evidence>
<keyword evidence="9" id="KW-0175">Coiled coil</keyword>
<dbReference type="Pfam" id="PF00989">
    <property type="entry name" value="PAS"/>
    <property type="match status" value="1"/>
</dbReference>
<keyword evidence="5" id="KW-0547">Nucleotide-binding</keyword>
<dbReference type="InterPro" id="IPR000700">
    <property type="entry name" value="PAS-assoc_C"/>
</dbReference>
<evidence type="ECO:0000313" key="12">
    <source>
        <dbReference type="EMBL" id="MFC5271508.1"/>
    </source>
</evidence>
<dbReference type="InterPro" id="IPR000014">
    <property type="entry name" value="PAS"/>
</dbReference>
<feature type="domain" description="PAS" evidence="10">
    <location>
        <begin position="276"/>
        <end position="345"/>
    </location>
</feature>
<dbReference type="SUPFAM" id="SSF55785">
    <property type="entry name" value="PYP-like sensor domain (PAS domain)"/>
    <property type="match status" value="1"/>
</dbReference>
<proteinExistence type="predicted"/>
<dbReference type="SMART" id="SM00989">
    <property type="entry name" value="V4R"/>
    <property type="match status" value="1"/>
</dbReference>
<evidence type="ECO:0000256" key="4">
    <source>
        <dbReference type="ARBA" id="ARBA00022679"/>
    </source>
</evidence>
<keyword evidence="3" id="KW-0597">Phosphoprotein</keyword>
<evidence type="ECO:0000259" key="10">
    <source>
        <dbReference type="PROSITE" id="PS50112"/>
    </source>
</evidence>
<name>A0ABW0EAV7_9BACT</name>
<keyword evidence="13" id="KW-1185">Reference proteome</keyword>
<dbReference type="InterPro" id="IPR013767">
    <property type="entry name" value="PAS_fold"/>
</dbReference>
<evidence type="ECO:0000259" key="11">
    <source>
        <dbReference type="PROSITE" id="PS50113"/>
    </source>
</evidence>
<evidence type="ECO:0000256" key="3">
    <source>
        <dbReference type="ARBA" id="ARBA00022553"/>
    </source>
</evidence>
<dbReference type="Pfam" id="PF02830">
    <property type="entry name" value="V4R"/>
    <property type="match status" value="1"/>
</dbReference>
<accession>A0ABW0EAV7</accession>
<dbReference type="InterPro" id="IPR004096">
    <property type="entry name" value="V4R"/>
</dbReference>
<keyword evidence="4" id="KW-0808">Transferase</keyword>
<dbReference type="PANTHER" id="PTHR41523:SF8">
    <property type="entry name" value="ETHYLENE RESPONSE SENSOR PROTEIN"/>
    <property type="match status" value="1"/>
</dbReference>
<evidence type="ECO:0000256" key="1">
    <source>
        <dbReference type="ARBA" id="ARBA00000085"/>
    </source>
</evidence>
<evidence type="ECO:0000256" key="9">
    <source>
        <dbReference type="SAM" id="Coils"/>
    </source>
</evidence>
<evidence type="ECO:0000256" key="6">
    <source>
        <dbReference type="ARBA" id="ARBA00022777"/>
    </source>
</evidence>
<dbReference type="Gene3D" id="3.30.1380.20">
    <property type="entry name" value="Trafficking protein particle complex subunit 3"/>
    <property type="match status" value="1"/>
</dbReference>
<comment type="catalytic activity">
    <reaction evidence="1">
        <text>ATP + protein L-histidine = ADP + protein N-phospho-L-histidine.</text>
        <dbReference type="EC" id="2.7.13.3"/>
    </reaction>
</comment>
<keyword evidence="6" id="KW-0418">Kinase</keyword>
<keyword evidence="8" id="KW-0843">Virulence</keyword>
<evidence type="ECO:0000256" key="2">
    <source>
        <dbReference type="ARBA" id="ARBA00012438"/>
    </source>
</evidence>